<dbReference type="InterPro" id="IPR017853">
    <property type="entry name" value="GH"/>
</dbReference>
<dbReference type="InterPro" id="IPR023232">
    <property type="entry name" value="Glyco_hydro_2_AS"/>
</dbReference>
<dbReference type="InterPro" id="IPR004199">
    <property type="entry name" value="B-gal_small/dom_5"/>
</dbReference>
<evidence type="ECO:0000256" key="2">
    <source>
        <dbReference type="ARBA" id="ARBA00022801"/>
    </source>
</evidence>
<evidence type="ECO:0000256" key="3">
    <source>
        <dbReference type="ARBA" id="ARBA00023295"/>
    </source>
</evidence>
<evidence type="ECO:0000256" key="4">
    <source>
        <dbReference type="ARBA" id="ARBA00032230"/>
    </source>
</evidence>
<dbReference type="InterPro" id="IPR014718">
    <property type="entry name" value="GH-type_carb-bd"/>
</dbReference>
<dbReference type="InterPro" id="IPR013783">
    <property type="entry name" value="Ig-like_fold"/>
</dbReference>
<dbReference type="InterPro" id="IPR036156">
    <property type="entry name" value="Beta-gal/glucu_dom_sf"/>
</dbReference>
<dbReference type="InterPro" id="IPR006101">
    <property type="entry name" value="Glyco_hydro_2"/>
</dbReference>
<organism evidence="7 8">
    <name type="scientific">Helicocarpus griseus UAMH5409</name>
    <dbReference type="NCBI Taxonomy" id="1447875"/>
    <lineage>
        <taxon>Eukaryota</taxon>
        <taxon>Fungi</taxon>
        <taxon>Dikarya</taxon>
        <taxon>Ascomycota</taxon>
        <taxon>Pezizomycotina</taxon>
        <taxon>Eurotiomycetes</taxon>
        <taxon>Eurotiomycetidae</taxon>
        <taxon>Onygenales</taxon>
        <taxon>Ajellomycetaceae</taxon>
        <taxon>Helicocarpus</taxon>
    </lineage>
</organism>
<dbReference type="Proteomes" id="UP000223968">
    <property type="component" value="Unassembled WGS sequence"/>
</dbReference>
<dbReference type="InterPro" id="IPR006102">
    <property type="entry name" value="Ig-like_GH2"/>
</dbReference>
<protein>
    <recommendedName>
        <fullName evidence="4">Lactase</fullName>
    </recommendedName>
</protein>
<dbReference type="Pfam" id="PF02836">
    <property type="entry name" value="Glyco_hydro_2_C"/>
    <property type="match status" value="1"/>
</dbReference>
<dbReference type="InterPro" id="IPR011013">
    <property type="entry name" value="Gal_mutarotase_sf_dom"/>
</dbReference>
<dbReference type="InterPro" id="IPR023230">
    <property type="entry name" value="Glyco_hydro_2_CS"/>
</dbReference>
<dbReference type="PRINTS" id="PR00132">
    <property type="entry name" value="GLHYDRLASE2"/>
</dbReference>
<name>A0A2B7XRE3_9EURO</name>
<sequence length="1054" mass="118712">MAFETASKDCLAKDYENPKIFERNRLKARSYFIPQNALLLNGKWDFFYAPSPVHAPKPMQGSVSTEESNSGWSSIDVPGHWQLQGYGKPHYTNVIYPFPVRPPFVPTENPTGTYRRTFHVPPIWDLTWQLRLRFEGVDSAYYVWVNGVQAGYAQGSRNPAEFDISNLVKRDGPNELFVIVFKWSDGSYIEDQDQWWLSGIFRDVYLLAFPSVARVEDFFVKTELDSTYTDGTLDLHLDLALKTSCVVKATLRDSYRAIDSKEVSLGSELRMSTVQFSVDNPKKWTAENPYLYDLEICLFTAENTSQAIQTIRHKVGFRVVEMKNGNITVNGKPILLRGVNRHDHHPRFGRAVPLSFIREDLLLMKRHNINALRCSHYPSHPRLYDLCDEIGLWVMDEADLECHGFYDAVARPLDIPESMDYDQRKKLTFGEAAKFTSDSEEWKDAYVDRMVQLVQRDKNHPSIIIWSLGNEAFYGQNHKAMYDYAKTVDPGRPIHYEGDAEAISADMFSYMYPSVDRISRLAIAEGDNFAKPIVLCEYGHAMGNAPGGLAEYMSAFRKYRRLQGGYIWEWANHGLWVDPSVEGKPGKPFYAYGGDFGDTPNDGSFVMDGLCFSNHTPTPGLVELRKAYEPLEVTISGDDLVVRNWYDFVSLDHLVVDYKIESFVGHSKSIITTGLLTLPVIQAGKSGALKLPFDKTYNQIPGEVWLTVTFRSKYATEWDESGHEVAWFQHRLASNPGLLFISGMPTSKLGISITKLAHSINGSDFSFKFSRTTGHLTAWSSKGYNLLESDSPTSPGLSLGFWRPPTDNDLPWDAKEWKRHGLNEMTSQLRHLDIQQKPTGDIKLTTEAWLSPPILCWGYIAKTTYTISATGTLSITISLTPEGPFPPTLPRIGLDITLPTTLQNAIWFGRGPGESYADKKLSQKLGLYTATIDQLHTPYEVPQENGNRVDTRWLKISGANGGMGIKACRLEDVGKKASGDSSSFQWALSRYSPQVIEEAKHPGDLVEDPLVTRLRLDAEGAGVGTGACGPTTLEKYRVHCREVEFGFRLEGFVG</sequence>
<dbReference type="GO" id="GO:0030246">
    <property type="term" value="F:carbohydrate binding"/>
    <property type="evidence" value="ECO:0007669"/>
    <property type="project" value="InterPro"/>
</dbReference>
<gene>
    <name evidence="7" type="ORF">AJ79_03156</name>
</gene>
<keyword evidence="2 5" id="KW-0378">Hydrolase</keyword>
<accession>A0A2B7XRE3</accession>
<keyword evidence="3 5" id="KW-0326">Glycosidase</keyword>
<dbReference type="GO" id="GO:0005990">
    <property type="term" value="P:lactose catabolic process"/>
    <property type="evidence" value="ECO:0007669"/>
    <property type="project" value="TreeGrafter"/>
</dbReference>
<evidence type="ECO:0000256" key="5">
    <source>
        <dbReference type="RuleBase" id="RU361154"/>
    </source>
</evidence>
<dbReference type="PANTHER" id="PTHR46323:SF1">
    <property type="entry name" value="LACTASE"/>
    <property type="match status" value="1"/>
</dbReference>
<dbReference type="STRING" id="1447875.A0A2B7XRE3"/>
<dbReference type="Pfam" id="PF02929">
    <property type="entry name" value="Bgal_small_N"/>
    <property type="match status" value="1"/>
</dbReference>
<evidence type="ECO:0000313" key="8">
    <source>
        <dbReference type="Proteomes" id="UP000223968"/>
    </source>
</evidence>
<dbReference type="PROSITE" id="PS00719">
    <property type="entry name" value="GLYCOSYL_HYDROL_F2_1"/>
    <property type="match status" value="1"/>
</dbReference>
<keyword evidence="8" id="KW-1185">Reference proteome</keyword>
<proteinExistence type="inferred from homology"/>
<dbReference type="SMART" id="SM01038">
    <property type="entry name" value="Bgal_small_N"/>
    <property type="match status" value="1"/>
</dbReference>
<comment type="caution">
    <text evidence="7">The sequence shown here is derived from an EMBL/GenBank/DDBJ whole genome shotgun (WGS) entry which is preliminary data.</text>
</comment>
<dbReference type="SUPFAM" id="SSF49785">
    <property type="entry name" value="Galactose-binding domain-like"/>
    <property type="match status" value="1"/>
</dbReference>
<dbReference type="OrthoDB" id="408320at2759"/>
<dbReference type="PANTHER" id="PTHR46323">
    <property type="entry name" value="BETA-GALACTOSIDASE"/>
    <property type="match status" value="1"/>
</dbReference>
<dbReference type="Gene3D" id="2.60.120.260">
    <property type="entry name" value="Galactose-binding domain-like"/>
    <property type="match status" value="1"/>
</dbReference>
<evidence type="ECO:0000259" key="6">
    <source>
        <dbReference type="SMART" id="SM01038"/>
    </source>
</evidence>
<dbReference type="InterPro" id="IPR032312">
    <property type="entry name" value="LacZ_4"/>
</dbReference>
<feature type="domain" description="Beta galactosidase small chain/" evidence="6">
    <location>
        <begin position="759"/>
        <end position="1050"/>
    </location>
</feature>
<dbReference type="SUPFAM" id="SSF74650">
    <property type="entry name" value="Galactose mutarotase-like"/>
    <property type="match status" value="1"/>
</dbReference>
<dbReference type="PROSITE" id="PS00608">
    <property type="entry name" value="GLYCOSYL_HYDROL_F2_2"/>
    <property type="match status" value="1"/>
</dbReference>
<dbReference type="AlphaFoldDB" id="A0A2B7XRE3"/>
<dbReference type="SUPFAM" id="SSF49303">
    <property type="entry name" value="beta-Galactosidase/glucuronidase domain"/>
    <property type="match status" value="2"/>
</dbReference>
<dbReference type="EMBL" id="PDNB01000036">
    <property type="protein sequence ID" value="PGH14334.1"/>
    <property type="molecule type" value="Genomic_DNA"/>
</dbReference>
<dbReference type="Pfam" id="PF00703">
    <property type="entry name" value="Glyco_hydro_2"/>
    <property type="match status" value="1"/>
</dbReference>
<dbReference type="Gene3D" id="3.20.20.80">
    <property type="entry name" value="Glycosidases"/>
    <property type="match status" value="1"/>
</dbReference>
<reference evidence="7 8" key="1">
    <citation type="submission" date="2017-10" db="EMBL/GenBank/DDBJ databases">
        <title>Comparative genomics in systemic dimorphic fungi from Ajellomycetaceae.</title>
        <authorList>
            <person name="Munoz J.F."/>
            <person name="Mcewen J.G."/>
            <person name="Clay O.K."/>
            <person name="Cuomo C.A."/>
        </authorList>
    </citation>
    <scope>NUCLEOTIDE SEQUENCE [LARGE SCALE GENOMIC DNA]</scope>
    <source>
        <strain evidence="7 8">UAMH5409</strain>
    </source>
</reference>
<evidence type="ECO:0000313" key="7">
    <source>
        <dbReference type="EMBL" id="PGH14334.1"/>
    </source>
</evidence>
<evidence type="ECO:0000256" key="1">
    <source>
        <dbReference type="ARBA" id="ARBA00007401"/>
    </source>
</evidence>
<dbReference type="InterPro" id="IPR050347">
    <property type="entry name" value="Bact_Beta-galactosidase"/>
</dbReference>
<dbReference type="InterPro" id="IPR008979">
    <property type="entry name" value="Galactose-bd-like_sf"/>
</dbReference>
<dbReference type="Pfam" id="PF16353">
    <property type="entry name" value="LacZ_4"/>
    <property type="match status" value="1"/>
</dbReference>
<dbReference type="InterPro" id="IPR006103">
    <property type="entry name" value="Glyco_hydro_2_cat"/>
</dbReference>
<dbReference type="Gene3D" id="2.60.40.10">
    <property type="entry name" value="Immunoglobulins"/>
    <property type="match status" value="2"/>
</dbReference>
<comment type="similarity">
    <text evidence="1 5">Belongs to the glycosyl hydrolase 2 family.</text>
</comment>
<dbReference type="FunFam" id="3.20.20.80:FF:000018">
    <property type="entry name" value="Beta-galactosidase"/>
    <property type="match status" value="1"/>
</dbReference>
<dbReference type="Gene3D" id="2.70.98.10">
    <property type="match status" value="1"/>
</dbReference>
<dbReference type="Pfam" id="PF02837">
    <property type="entry name" value="Glyco_hydro_2_N"/>
    <property type="match status" value="1"/>
</dbReference>
<dbReference type="GO" id="GO:0009341">
    <property type="term" value="C:beta-galactosidase complex"/>
    <property type="evidence" value="ECO:0007669"/>
    <property type="project" value="InterPro"/>
</dbReference>
<dbReference type="SUPFAM" id="SSF51445">
    <property type="entry name" value="(Trans)glycosidases"/>
    <property type="match status" value="1"/>
</dbReference>
<dbReference type="GO" id="GO:0004565">
    <property type="term" value="F:beta-galactosidase activity"/>
    <property type="evidence" value="ECO:0007669"/>
    <property type="project" value="InterPro"/>
</dbReference>
<dbReference type="InterPro" id="IPR006104">
    <property type="entry name" value="Glyco_hydro_2_N"/>
</dbReference>